<reference evidence="13 14" key="1">
    <citation type="journal article" date="2015" name="Int. J. Syst. Evol. Microbiol.">
        <title>Carboxylicivirga linearis sp. nov., isolated from a sea cucumber culture pond.</title>
        <authorList>
            <person name="Wang F.Q."/>
            <person name="Zhou Y.X."/>
            <person name="Lin X.Z."/>
            <person name="Chen G.J."/>
            <person name="Du Z.J."/>
        </authorList>
    </citation>
    <scope>NUCLEOTIDE SEQUENCE [LARGE SCALE GENOMIC DNA]</scope>
    <source>
        <strain evidence="13 14">FB218</strain>
    </source>
</reference>
<evidence type="ECO:0000256" key="3">
    <source>
        <dbReference type="ARBA" id="ARBA00007401"/>
    </source>
</evidence>
<dbReference type="InterPro" id="IPR006104">
    <property type="entry name" value="Glyco_hydro_2_N"/>
</dbReference>
<evidence type="ECO:0000313" key="14">
    <source>
        <dbReference type="Proteomes" id="UP000708576"/>
    </source>
</evidence>
<dbReference type="PANTHER" id="PTHR46323:SF2">
    <property type="entry name" value="BETA-GALACTOSIDASE"/>
    <property type="match status" value="1"/>
</dbReference>
<dbReference type="InterPro" id="IPR006102">
    <property type="entry name" value="Ig-like_GH2"/>
</dbReference>
<dbReference type="PROSITE" id="PS00608">
    <property type="entry name" value="GLYCOSYL_HYDROL_F2_2"/>
    <property type="match status" value="1"/>
</dbReference>
<dbReference type="InterPro" id="IPR023230">
    <property type="entry name" value="Glyco_hydro_2_CS"/>
</dbReference>
<keyword evidence="14" id="KW-1185">Reference proteome</keyword>
<dbReference type="Proteomes" id="UP000708576">
    <property type="component" value="Unassembled WGS sequence"/>
</dbReference>
<dbReference type="PANTHER" id="PTHR46323">
    <property type="entry name" value="BETA-GALACTOSIDASE"/>
    <property type="match status" value="1"/>
</dbReference>
<dbReference type="Gene3D" id="2.60.40.10">
    <property type="entry name" value="Immunoglobulins"/>
    <property type="match status" value="2"/>
</dbReference>
<dbReference type="Gene3D" id="2.60.120.260">
    <property type="entry name" value="Galactose-binding domain-like"/>
    <property type="match status" value="1"/>
</dbReference>
<dbReference type="EC" id="3.2.1.23" evidence="5 10"/>
<comment type="catalytic activity">
    <reaction evidence="1 10">
        <text>Hydrolysis of terminal non-reducing beta-D-galactose residues in beta-D-galactosides.</text>
        <dbReference type="EC" id="3.2.1.23"/>
    </reaction>
</comment>
<name>A0ABS5K0F9_9BACT</name>
<evidence type="ECO:0000256" key="7">
    <source>
        <dbReference type="ARBA" id="ARBA00022837"/>
    </source>
</evidence>
<evidence type="ECO:0000259" key="12">
    <source>
        <dbReference type="SMART" id="SM01038"/>
    </source>
</evidence>
<dbReference type="PROSITE" id="PS00719">
    <property type="entry name" value="GLYCOSYL_HYDROL_F2_1"/>
    <property type="match status" value="1"/>
</dbReference>
<dbReference type="SMART" id="SM01038">
    <property type="entry name" value="Bgal_small_N"/>
    <property type="match status" value="1"/>
</dbReference>
<comment type="cofactor">
    <cofactor evidence="2">
        <name>Ca(2+)</name>
        <dbReference type="ChEBI" id="CHEBI:29108"/>
    </cofactor>
</comment>
<dbReference type="EMBL" id="JAGUCO010000026">
    <property type="protein sequence ID" value="MBS2100652.1"/>
    <property type="molecule type" value="Genomic_DNA"/>
</dbReference>
<evidence type="ECO:0000256" key="4">
    <source>
        <dbReference type="ARBA" id="ARBA00011245"/>
    </source>
</evidence>
<dbReference type="InterPro" id="IPR006101">
    <property type="entry name" value="Glyco_hydro_2"/>
</dbReference>
<dbReference type="InterPro" id="IPR050347">
    <property type="entry name" value="Bact_Beta-galactosidase"/>
</dbReference>
<evidence type="ECO:0000256" key="1">
    <source>
        <dbReference type="ARBA" id="ARBA00001412"/>
    </source>
</evidence>
<dbReference type="InterPro" id="IPR023232">
    <property type="entry name" value="Glyco_hydro_2_AS"/>
</dbReference>
<evidence type="ECO:0000256" key="9">
    <source>
        <dbReference type="ARBA" id="ARBA00032230"/>
    </source>
</evidence>
<keyword evidence="7" id="KW-0106">Calcium</keyword>
<keyword evidence="11" id="KW-0732">Signal</keyword>
<comment type="subunit">
    <text evidence="4">Monomer.</text>
</comment>
<evidence type="ECO:0000256" key="10">
    <source>
        <dbReference type="RuleBase" id="RU361154"/>
    </source>
</evidence>
<sequence>MRRTIFGVVALLSWQLGMAQSKVPDPLSNPWYYTEDINVLEWNKEPAHATFNSFADVDKALAKTDEGKIFYKSLDGVWKFNWVSDPEKRAVDFTKEGFSAERWDSIPVPANWELHGFGDPIYVNHQYEFADYKAPISKEITFVDGKIPAHPGQVPHDINPVGTYFRHFQFDGSADENEIFLHIGAMKAGGFVWINGEYVGYSQDSKLPAEFNITPYLKRGDNTIAIQIFRWTDGSYLECQDFWRVSGIERSVYLYGQPKLRVRDFQVVSILTNDYKDGNLEVQVDLKNHLDKKQKSTFTAQLLDENSKVVWSDSKSVAIEADSESSINFATTIPDVKSWNAEHPHLYTLTFYLDGKKIKGEAIATAIGFRSVEIKRGLLLVNGVPVTLKGVNTQETNPETGHVISREQILKDIILWKENNINAVRTSHYPQPEMFYELCDKYGIYIVNEANIESHGMYYGKYSLAKRPEWEMPHVSRMRNLVLRDKNHPAVIIWSMGNEGGNGVNFYAGYKAMKEADATKRPVQYERPYNEYDGTYWNQDWDTDIICPQYPSPKAFQWVADNPTDRPFIPSEYAHAMGNSTGNFKDYWDIIDKHVNLQGGFLWDWVDQSIWKTDEEGNKYYAFGGDFGENLPSDNAFLNNGLVFPDRTPHPGLEEVRKVHEFIKFSDVDINWANEFRSVITNRYDFTNTTAFDFIATIKADGKVIKTYELPELDIEPNTGKIVHLPMKEVKFEPNTEYFMIIEARTKDQWGLLPKGYRVAHEQFEISKKFKAEEVAVEAGDALTLKQTKSDINIFNKDVSVVFDKAEGHITSYLYKGNEYILNGDGPRPNFWRAVTDNDFGNRMHVNNIEWKKASLFAEVKSIKAKKAVENKVIVNVVYALPGVETKFESVYIIYGNGVVQVDNILNETEYKPDIPRIGLKFMMPAEYEQFTYFGRGPWENYTDRKAASFVDLYESTVAEQYVPYIRPQENGNKTDIRWATWTNDSGNGLMVVSASFDKKVSVTTHNVPNEDFDSSEGLDYGANTEIEHTYQIDGIPEVNISKHTIDIVQQDLIQVNIDLDQRGVGGDDSWYSSPQEKYMMRGNKKYQYSFYLVPFTDGNVDSWIDTSKKYIK</sequence>
<dbReference type="InterPro" id="IPR004199">
    <property type="entry name" value="B-gal_small/dom_5"/>
</dbReference>
<evidence type="ECO:0000313" key="13">
    <source>
        <dbReference type="EMBL" id="MBS2100652.1"/>
    </source>
</evidence>
<dbReference type="Pfam" id="PF02929">
    <property type="entry name" value="Bgal_small_N"/>
    <property type="match status" value="1"/>
</dbReference>
<protein>
    <recommendedName>
        <fullName evidence="5 10">Beta-galactosidase</fullName>
        <ecNumber evidence="5 10">3.2.1.23</ecNumber>
    </recommendedName>
    <alternativeName>
        <fullName evidence="9 10">Lactase</fullName>
    </alternativeName>
</protein>
<comment type="similarity">
    <text evidence="3 10">Belongs to the glycosyl hydrolase 2 family.</text>
</comment>
<dbReference type="InterPro" id="IPR006103">
    <property type="entry name" value="Glyco_hydro_2_cat"/>
</dbReference>
<feature type="signal peptide" evidence="11">
    <location>
        <begin position="1"/>
        <end position="19"/>
    </location>
</feature>
<dbReference type="InterPro" id="IPR032312">
    <property type="entry name" value="LacZ_4"/>
</dbReference>
<dbReference type="Pfam" id="PF02836">
    <property type="entry name" value="Glyco_hydro_2_C"/>
    <property type="match status" value="1"/>
</dbReference>
<accession>A0ABS5K0F9</accession>
<dbReference type="Gene3D" id="2.70.98.10">
    <property type="match status" value="1"/>
</dbReference>
<evidence type="ECO:0000256" key="5">
    <source>
        <dbReference type="ARBA" id="ARBA00012756"/>
    </source>
</evidence>
<dbReference type="Pfam" id="PF02837">
    <property type="entry name" value="Glyco_hydro_2_N"/>
    <property type="match status" value="1"/>
</dbReference>
<dbReference type="Pfam" id="PF00703">
    <property type="entry name" value="Glyco_hydro_2"/>
    <property type="match status" value="1"/>
</dbReference>
<dbReference type="InterPro" id="IPR008979">
    <property type="entry name" value="Galactose-bd-like_sf"/>
</dbReference>
<evidence type="ECO:0000256" key="8">
    <source>
        <dbReference type="ARBA" id="ARBA00023295"/>
    </source>
</evidence>
<dbReference type="Pfam" id="PF16353">
    <property type="entry name" value="LacZ_4"/>
    <property type="match status" value="1"/>
</dbReference>
<dbReference type="RefSeq" id="WP_212218916.1">
    <property type="nucleotide sequence ID" value="NZ_JAGUCO010000026.1"/>
</dbReference>
<keyword evidence="8 10" id="KW-0326">Glycosidase</keyword>
<feature type="domain" description="Beta galactosidase small chain/" evidence="12">
    <location>
        <begin position="793"/>
        <end position="1094"/>
    </location>
</feature>
<dbReference type="SUPFAM" id="SSF51445">
    <property type="entry name" value="(Trans)glycosidases"/>
    <property type="match status" value="1"/>
</dbReference>
<comment type="caution">
    <text evidence="13">The sequence shown here is derived from an EMBL/GenBank/DDBJ whole genome shotgun (WGS) entry which is preliminary data.</text>
</comment>
<dbReference type="InterPro" id="IPR011013">
    <property type="entry name" value="Gal_mutarotase_sf_dom"/>
</dbReference>
<dbReference type="PRINTS" id="PR00132">
    <property type="entry name" value="GLHYDRLASE2"/>
</dbReference>
<dbReference type="SUPFAM" id="SSF49303">
    <property type="entry name" value="beta-Galactosidase/glucuronidase domain"/>
    <property type="match status" value="2"/>
</dbReference>
<dbReference type="InterPro" id="IPR013783">
    <property type="entry name" value="Ig-like_fold"/>
</dbReference>
<evidence type="ECO:0000256" key="6">
    <source>
        <dbReference type="ARBA" id="ARBA00022801"/>
    </source>
</evidence>
<dbReference type="Gene3D" id="3.20.20.80">
    <property type="entry name" value="Glycosidases"/>
    <property type="match status" value="1"/>
</dbReference>
<dbReference type="SUPFAM" id="SSF49785">
    <property type="entry name" value="Galactose-binding domain-like"/>
    <property type="match status" value="1"/>
</dbReference>
<dbReference type="InterPro" id="IPR036156">
    <property type="entry name" value="Beta-gal/glucu_dom_sf"/>
</dbReference>
<keyword evidence="6 10" id="KW-0378">Hydrolase</keyword>
<dbReference type="InterPro" id="IPR017853">
    <property type="entry name" value="GH"/>
</dbReference>
<organism evidence="13 14">
    <name type="scientific">Carboxylicivirga linearis</name>
    <dbReference type="NCBI Taxonomy" id="1628157"/>
    <lineage>
        <taxon>Bacteria</taxon>
        <taxon>Pseudomonadati</taxon>
        <taxon>Bacteroidota</taxon>
        <taxon>Bacteroidia</taxon>
        <taxon>Marinilabiliales</taxon>
        <taxon>Marinilabiliaceae</taxon>
        <taxon>Carboxylicivirga</taxon>
    </lineage>
</organism>
<proteinExistence type="inferred from homology"/>
<dbReference type="InterPro" id="IPR014718">
    <property type="entry name" value="GH-type_carb-bd"/>
</dbReference>
<gene>
    <name evidence="13" type="ORF">KEM10_20365</name>
</gene>
<evidence type="ECO:0000256" key="11">
    <source>
        <dbReference type="SAM" id="SignalP"/>
    </source>
</evidence>
<feature type="chain" id="PRO_5046862254" description="Beta-galactosidase" evidence="11">
    <location>
        <begin position="20"/>
        <end position="1113"/>
    </location>
</feature>
<dbReference type="SUPFAM" id="SSF74650">
    <property type="entry name" value="Galactose mutarotase-like"/>
    <property type="match status" value="1"/>
</dbReference>
<evidence type="ECO:0000256" key="2">
    <source>
        <dbReference type="ARBA" id="ARBA00001913"/>
    </source>
</evidence>